<accession>A0A7H8R159</accession>
<comment type="similarity">
    <text evidence="4">Belongs to the WD repeat ELP2 family.</text>
</comment>
<evidence type="ECO:0000256" key="7">
    <source>
        <dbReference type="ARBA" id="ARBA00022574"/>
    </source>
</evidence>
<dbReference type="InterPro" id="IPR036322">
    <property type="entry name" value="WD40_repeat_dom_sf"/>
</dbReference>
<dbReference type="KEGG" id="trg:TRUGW13939_07244"/>
<dbReference type="PANTHER" id="PTHR44111:SF1">
    <property type="entry name" value="ELONGATOR COMPLEX PROTEIN 2"/>
    <property type="match status" value="1"/>
</dbReference>
<evidence type="ECO:0000256" key="2">
    <source>
        <dbReference type="ARBA" id="ARBA00004496"/>
    </source>
</evidence>
<keyword evidence="6" id="KW-0963">Cytoplasm</keyword>
<keyword evidence="7 11" id="KW-0853">WD repeat</keyword>
<evidence type="ECO:0000313" key="13">
    <source>
        <dbReference type="Proteomes" id="UP000509510"/>
    </source>
</evidence>
<evidence type="ECO:0000256" key="10">
    <source>
        <dbReference type="ARBA" id="ARBA00023242"/>
    </source>
</evidence>
<dbReference type="GO" id="GO:0002098">
    <property type="term" value="P:tRNA wobble uridine modification"/>
    <property type="evidence" value="ECO:0007669"/>
    <property type="project" value="InterPro"/>
</dbReference>
<evidence type="ECO:0000256" key="1">
    <source>
        <dbReference type="ARBA" id="ARBA00004123"/>
    </source>
</evidence>
<dbReference type="GeneID" id="55994737"/>
<evidence type="ECO:0000256" key="3">
    <source>
        <dbReference type="ARBA" id="ARBA00005043"/>
    </source>
</evidence>
<dbReference type="Pfam" id="PF00400">
    <property type="entry name" value="WD40"/>
    <property type="match status" value="7"/>
</dbReference>
<dbReference type="PROSITE" id="PS50082">
    <property type="entry name" value="WD_REPEATS_2"/>
    <property type="match status" value="6"/>
</dbReference>
<dbReference type="AlphaFoldDB" id="A0A7H8R159"/>
<protein>
    <recommendedName>
        <fullName evidence="5">Elongator complex protein 2</fullName>
    </recommendedName>
</protein>
<feature type="repeat" description="WD" evidence="11">
    <location>
        <begin position="103"/>
        <end position="137"/>
    </location>
</feature>
<dbReference type="Gene3D" id="2.130.10.10">
    <property type="entry name" value="YVTN repeat-like/Quinoprotein amine dehydrogenase"/>
    <property type="match status" value="5"/>
</dbReference>
<dbReference type="GO" id="GO:0005634">
    <property type="term" value="C:nucleus"/>
    <property type="evidence" value="ECO:0007669"/>
    <property type="project" value="UniProtKB-SubCell"/>
</dbReference>
<feature type="repeat" description="WD" evidence="11">
    <location>
        <begin position="54"/>
        <end position="90"/>
    </location>
</feature>
<proteinExistence type="inferred from homology"/>
<dbReference type="PANTHER" id="PTHR44111">
    <property type="entry name" value="ELONGATOR COMPLEX PROTEIN 2"/>
    <property type="match status" value="1"/>
</dbReference>
<feature type="repeat" description="WD" evidence="11">
    <location>
        <begin position="399"/>
        <end position="429"/>
    </location>
</feature>
<comment type="subcellular location">
    <subcellularLocation>
        <location evidence="2">Cytoplasm</location>
    </subcellularLocation>
    <subcellularLocation>
        <location evidence="1">Nucleus</location>
    </subcellularLocation>
</comment>
<dbReference type="InterPro" id="IPR001680">
    <property type="entry name" value="WD40_rpt"/>
</dbReference>
<feature type="repeat" description="WD" evidence="11">
    <location>
        <begin position="207"/>
        <end position="254"/>
    </location>
</feature>
<dbReference type="GO" id="GO:0033588">
    <property type="term" value="C:elongator holoenzyme complex"/>
    <property type="evidence" value="ECO:0007669"/>
    <property type="project" value="InterPro"/>
</dbReference>
<evidence type="ECO:0000313" key="12">
    <source>
        <dbReference type="EMBL" id="QKX60102.1"/>
    </source>
</evidence>
<dbReference type="CDD" id="cd00200">
    <property type="entry name" value="WD40"/>
    <property type="match status" value="1"/>
</dbReference>
<comment type="pathway">
    <text evidence="3">tRNA modification; 5-methoxycarbonylmethyl-2-thiouridine-tRNA biosynthesis.</text>
</comment>
<dbReference type="PROSITE" id="PS50294">
    <property type="entry name" value="WD_REPEATS_REGION"/>
    <property type="match status" value="4"/>
</dbReference>
<dbReference type="RefSeq" id="XP_035346279.1">
    <property type="nucleotide sequence ID" value="XM_035490386.1"/>
</dbReference>
<keyword evidence="10" id="KW-0539">Nucleus</keyword>
<dbReference type="FunFam" id="2.130.10.10:FF:000400">
    <property type="entry name" value="Elongator acetyltransferase complex subunit 2"/>
    <property type="match status" value="1"/>
</dbReference>
<dbReference type="InterPro" id="IPR037289">
    <property type="entry name" value="Elp2"/>
</dbReference>
<keyword evidence="8" id="KW-0819">tRNA processing</keyword>
<dbReference type="SMART" id="SM00320">
    <property type="entry name" value="WD40"/>
    <property type="match status" value="11"/>
</dbReference>
<name>A0A7H8R159_TALRU</name>
<evidence type="ECO:0000256" key="5">
    <source>
        <dbReference type="ARBA" id="ARBA00020267"/>
    </source>
</evidence>
<evidence type="ECO:0000256" key="4">
    <source>
        <dbReference type="ARBA" id="ARBA00005881"/>
    </source>
</evidence>
<feature type="repeat" description="WD" evidence="11">
    <location>
        <begin position="293"/>
        <end position="327"/>
    </location>
</feature>
<dbReference type="Proteomes" id="UP000509510">
    <property type="component" value="Chromosome IV"/>
</dbReference>
<dbReference type="OrthoDB" id="27911at2759"/>
<reference evidence="13" key="1">
    <citation type="submission" date="2020-06" db="EMBL/GenBank/DDBJ databases">
        <title>A chromosome-scale genome assembly of Talaromyces rugulosus W13939.</title>
        <authorList>
            <person name="Wang B."/>
            <person name="Guo L."/>
            <person name="Ye K."/>
            <person name="Wang L."/>
        </authorList>
    </citation>
    <scope>NUCLEOTIDE SEQUENCE [LARGE SCALE GENOMIC DNA]</scope>
    <source>
        <strain evidence="13">W13939</strain>
    </source>
</reference>
<dbReference type="UniPathway" id="UPA00988"/>
<dbReference type="InterPro" id="IPR015943">
    <property type="entry name" value="WD40/YVTN_repeat-like_dom_sf"/>
</dbReference>
<dbReference type="InterPro" id="IPR011044">
    <property type="entry name" value="Quino_amine_DH_bsu"/>
</dbReference>
<organism evidence="12 13">
    <name type="scientific">Talaromyces rugulosus</name>
    <name type="common">Penicillium rugulosum</name>
    <dbReference type="NCBI Taxonomy" id="121627"/>
    <lineage>
        <taxon>Eukaryota</taxon>
        <taxon>Fungi</taxon>
        <taxon>Dikarya</taxon>
        <taxon>Ascomycota</taxon>
        <taxon>Pezizomycotina</taxon>
        <taxon>Eurotiomycetes</taxon>
        <taxon>Eurotiomycetidae</taxon>
        <taxon>Eurotiales</taxon>
        <taxon>Trichocomaceae</taxon>
        <taxon>Talaromyces</taxon>
        <taxon>Talaromyces sect. Islandici</taxon>
    </lineage>
</organism>
<keyword evidence="9" id="KW-0677">Repeat</keyword>
<feature type="repeat" description="WD" evidence="11">
    <location>
        <begin position="664"/>
        <end position="708"/>
    </location>
</feature>
<keyword evidence="13" id="KW-1185">Reference proteome</keyword>
<evidence type="ECO:0000256" key="8">
    <source>
        <dbReference type="ARBA" id="ARBA00022694"/>
    </source>
</evidence>
<dbReference type="EMBL" id="CP055901">
    <property type="protein sequence ID" value="QKX60102.1"/>
    <property type="molecule type" value="Genomic_DNA"/>
</dbReference>
<dbReference type="GO" id="GO:0005737">
    <property type="term" value="C:cytoplasm"/>
    <property type="evidence" value="ECO:0007669"/>
    <property type="project" value="UniProtKB-SubCell"/>
</dbReference>
<evidence type="ECO:0000256" key="9">
    <source>
        <dbReference type="ARBA" id="ARBA00022737"/>
    </source>
</evidence>
<dbReference type="SUPFAM" id="SSF50969">
    <property type="entry name" value="YVTN repeat-like/Quinoprotein amine dehydrogenase"/>
    <property type="match status" value="1"/>
</dbReference>
<gene>
    <name evidence="12" type="ORF">TRUGW13939_07244</name>
</gene>
<dbReference type="InterPro" id="IPR020472">
    <property type="entry name" value="WD40_PAC1"/>
</dbReference>
<evidence type="ECO:0000256" key="6">
    <source>
        <dbReference type="ARBA" id="ARBA00022490"/>
    </source>
</evidence>
<evidence type="ECO:0000256" key="11">
    <source>
        <dbReference type="PROSITE-ProRule" id="PRU00221"/>
    </source>
</evidence>
<dbReference type="PRINTS" id="PR00320">
    <property type="entry name" value="GPROTEINBRPT"/>
</dbReference>
<dbReference type="SUPFAM" id="SSF50978">
    <property type="entry name" value="WD40 repeat-like"/>
    <property type="match status" value="2"/>
</dbReference>
<sequence length="812" mass="88977">MVNVAAEYISVGGNRHPGAADWDVASGVLAYGADNNVALWAPEDKSNHGVFALLVGHRDKVSAVRFLSSPETKTSLLLTGSVDHTIRVWKPHATRGYTFACELAGHTGSVNAIAVGKASNTVASGGADGTVKIWRLNIENDSISGQLLQTIPMKPRFFPLALALLSLDTQDPKRPMVLAVGGTTNHVHIFATQDTTENGEFLWFAKLSGHEAWVRSLAFKENTSQSQNDFFLASASQDKYVRLWRIRRGEAEPMVSTDPDDIMLAGDAPTLSNKAYTFNASGSIYSVTFEALLLGHEDWIYTANWNPNADKTQLLSASADNSLTIWEPDATTGVWVTIDRMGEISAQKGSTTATGSTGGFWIGLWSPDGKQIVSLGRTGSWRAWEHDQEADFWQQKLGITGHVRSVNDVRWDARGSYLLSTSSDQTSRLHAQWLRDGSSSWHEFSRPQIHGYDLNCLDSLGPARFVSGADEKLLRVFNEPKQIAQLLENLCGISPPTDDELPETANIPVLGLSNKAAGEDITVTDDQMMANQGNKESEAAPPVLLPMHQPPLEDYLARHTLWPEYEKLYGHGYEISAVAVSHDRSLIATACKASSIDHAVIRLYDTKDWHEIKPSLAAHSLTITALSFSETDEYLLSVGRDRQFAVFKRDDAEPSKFSLLSSNPKAHSRMILDAAWSPALTESPVFATAGRDKSVKLWQMKSDNTFECVSTIPLQTSVTSISFCSPEQQQDVFYLAAGEETGQISVHRVSASTLESQELVTIDKAIAPSKSITQLAWRPLDINKKAEAGETSRLLATASEDASVRIYRVTEL</sequence>